<evidence type="ECO:0000313" key="1">
    <source>
        <dbReference type="EMBL" id="ASB29778.1"/>
    </source>
</evidence>
<organism evidence="1">
    <name type="scientific">Porolithon onkodes</name>
    <dbReference type="NCBI Taxonomy" id="231751"/>
    <lineage>
        <taxon>Eukaryota</taxon>
        <taxon>Rhodophyta</taxon>
        <taxon>Florideophyceae</taxon>
        <taxon>Corallinophycidae</taxon>
        <taxon>Corallinales</taxon>
        <taxon>Porolithaceae</taxon>
        <taxon>Porolithon</taxon>
    </lineage>
</organism>
<keyword evidence="1" id="KW-0934">Plastid</keyword>
<gene>
    <name evidence="1" type="primary">ycf65</name>
</gene>
<dbReference type="GeneID" id="37507703"/>
<proteinExistence type="predicted"/>
<accession>A0A2Z2KSA6</accession>
<reference evidence="1" key="1">
    <citation type="submission" date="2016-11" db="EMBL/GenBank/DDBJ databases">
        <title>Complete organellar and ribosomal genomic analysis of the lectotype specimen of the reef forming species Porolithon onkodes (Heydrich) Foslie.</title>
        <authorList>
            <person name="Hughey J.R."/>
            <person name="Gabrielson P.W."/>
        </authorList>
    </citation>
    <scope>NUCLEOTIDE SEQUENCE</scope>
</reference>
<protein>
    <submittedName>
        <fullName evidence="1">Uncharacterized protein</fullName>
    </submittedName>
</protein>
<dbReference type="AlphaFoldDB" id="A0A2Z2KSA6"/>
<geneLocation type="plastid" evidence="1"/>
<dbReference type="RefSeq" id="YP_009502177.1">
    <property type="nucleotide sequence ID" value="NC_038144.1"/>
</dbReference>
<dbReference type="EMBL" id="KY212106">
    <property type="protein sequence ID" value="ASB29778.1"/>
    <property type="molecule type" value="Genomic_DNA"/>
</dbReference>
<sequence length="57" mass="6743">MLSENMQNNSEHDVEFLFERPIGWSSACLDSTINYYLDYNNQDTHIDENTNIERLDS</sequence>
<name>A0A2Z2KSA6_9FLOR</name>